<sequence>MLSTSTLTHLAVAAAVVYRFLGVWDLLAPGSAARVFLGLRSPSPKDTDDDAQSDAIPTLVPMLGARDVTVGAAILWLAHEAETHALGVVVLSASALNFVDAWAVARRRGAVLGAAPALFSLAFVGLGYGLLVGRG</sequence>
<dbReference type="AlphaFoldDB" id="A0AAF0Y457"/>
<dbReference type="EMBL" id="CP086715">
    <property type="protein sequence ID" value="WOO79938.1"/>
    <property type="molecule type" value="Genomic_DNA"/>
</dbReference>
<dbReference type="GeneID" id="87806695"/>
<keyword evidence="1" id="KW-1133">Transmembrane helix</keyword>
<keyword evidence="1" id="KW-0472">Membrane</keyword>
<organism evidence="2 3">
    <name type="scientific">Vanrija pseudolonga</name>
    <dbReference type="NCBI Taxonomy" id="143232"/>
    <lineage>
        <taxon>Eukaryota</taxon>
        <taxon>Fungi</taxon>
        <taxon>Dikarya</taxon>
        <taxon>Basidiomycota</taxon>
        <taxon>Agaricomycotina</taxon>
        <taxon>Tremellomycetes</taxon>
        <taxon>Trichosporonales</taxon>
        <taxon>Trichosporonaceae</taxon>
        <taxon>Vanrija</taxon>
    </lineage>
</organism>
<protein>
    <submittedName>
        <fullName evidence="2">Uncharacterized protein</fullName>
    </submittedName>
</protein>
<proteinExistence type="predicted"/>
<name>A0AAF0Y457_9TREE</name>
<dbReference type="InterPro" id="IPR025363">
    <property type="entry name" value="DUF4267"/>
</dbReference>
<keyword evidence="1" id="KW-0812">Transmembrane</keyword>
<evidence type="ECO:0000313" key="2">
    <source>
        <dbReference type="EMBL" id="WOO79938.1"/>
    </source>
</evidence>
<accession>A0AAF0Y457</accession>
<feature type="transmembrane region" description="Helical" evidence="1">
    <location>
        <begin position="111"/>
        <end position="131"/>
    </location>
</feature>
<dbReference type="RefSeq" id="XP_062625970.1">
    <property type="nucleotide sequence ID" value="XM_062769986.1"/>
</dbReference>
<evidence type="ECO:0000313" key="3">
    <source>
        <dbReference type="Proteomes" id="UP000827549"/>
    </source>
</evidence>
<gene>
    <name evidence="2" type="ORF">LOC62_02G003452</name>
</gene>
<evidence type="ECO:0000256" key="1">
    <source>
        <dbReference type="SAM" id="Phobius"/>
    </source>
</evidence>
<dbReference type="Proteomes" id="UP000827549">
    <property type="component" value="Chromosome 2"/>
</dbReference>
<dbReference type="Pfam" id="PF14087">
    <property type="entry name" value="DUF4267"/>
    <property type="match status" value="1"/>
</dbReference>
<reference evidence="2" key="1">
    <citation type="submission" date="2023-10" db="EMBL/GenBank/DDBJ databases">
        <authorList>
            <person name="Noh H."/>
        </authorList>
    </citation>
    <scope>NUCLEOTIDE SEQUENCE</scope>
    <source>
        <strain evidence="2">DUCC4014</strain>
    </source>
</reference>
<keyword evidence="3" id="KW-1185">Reference proteome</keyword>